<accession>A0AAD8UZR2</accession>
<feature type="signal peptide" evidence="1">
    <location>
        <begin position="1"/>
        <end position="17"/>
    </location>
</feature>
<gene>
    <name evidence="2" type="ORF">LY79DRAFT_616537</name>
</gene>
<dbReference type="AlphaFoldDB" id="A0AAD8UZR2"/>
<keyword evidence="3" id="KW-1185">Reference proteome</keyword>
<sequence>MKFTAIVFATFTASVVAIKGCGFPDGPDCKSLGKGANGLEQFTDDGCCVFPLRCGNGDGGQACEFAKSDKKVKDLRGRRVKITA</sequence>
<protein>
    <submittedName>
        <fullName evidence="2">Uncharacterized protein</fullName>
    </submittedName>
</protein>
<dbReference type="GeneID" id="85446245"/>
<evidence type="ECO:0000313" key="2">
    <source>
        <dbReference type="EMBL" id="KAK1573448.1"/>
    </source>
</evidence>
<dbReference type="EMBL" id="JAHLJV010000092">
    <property type="protein sequence ID" value="KAK1573448.1"/>
    <property type="molecule type" value="Genomic_DNA"/>
</dbReference>
<proteinExistence type="predicted"/>
<feature type="chain" id="PRO_5041967104" evidence="1">
    <location>
        <begin position="18"/>
        <end position="84"/>
    </location>
</feature>
<evidence type="ECO:0000313" key="3">
    <source>
        <dbReference type="Proteomes" id="UP001230504"/>
    </source>
</evidence>
<dbReference type="Proteomes" id="UP001230504">
    <property type="component" value="Unassembled WGS sequence"/>
</dbReference>
<evidence type="ECO:0000256" key="1">
    <source>
        <dbReference type="SAM" id="SignalP"/>
    </source>
</evidence>
<keyword evidence="1" id="KW-0732">Signal</keyword>
<dbReference type="RefSeq" id="XP_060409070.1">
    <property type="nucleotide sequence ID" value="XM_060562005.1"/>
</dbReference>
<organism evidence="2 3">
    <name type="scientific">Colletotrichum navitas</name>
    <dbReference type="NCBI Taxonomy" id="681940"/>
    <lineage>
        <taxon>Eukaryota</taxon>
        <taxon>Fungi</taxon>
        <taxon>Dikarya</taxon>
        <taxon>Ascomycota</taxon>
        <taxon>Pezizomycotina</taxon>
        <taxon>Sordariomycetes</taxon>
        <taxon>Hypocreomycetidae</taxon>
        <taxon>Glomerellales</taxon>
        <taxon>Glomerellaceae</taxon>
        <taxon>Colletotrichum</taxon>
        <taxon>Colletotrichum graminicola species complex</taxon>
    </lineage>
</organism>
<comment type="caution">
    <text evidence="2">The sequence shown here is derived from an EMBL/GenBank/DDBJ whole genome shotgun (WGS) entry which is preliminary data.</text>
</comment>
<name>A0AAD8UZR2_9PEZI</name>
<reference evidence="2" key="1">
    <citation type="submission" date="2021-06" db="EMBL/GenBank/DDBJ databases">
        <title>Comparative genomics, transcriptomics and evolutionary studies reveal genomic signatures of adaptation to plant cell wall in hemibiotrophic fungi.</title>
        <authorList>
            <consortium name="DOE Joint Genome Institute"/>
            <person name="Baroncelli R."/>
            <person name="Diaz J.F."/>
            <person name="Benocci T."/>
            <person name="Peng M."/>
            <person name="Battaglia E."/>
            <person name="Haridas S."/>
            <person name="Andreopoulos W."/>
            <person name="Labutti K."/>
            <person name="Pangilinan J."/>
            <person name="Floch G.L."/>
            <person name="Makela M.R."/>
            <person name="Henrissat B."/>
            <person name="Grigoriev I.V."/>
            <person name="Crouch J.A."/>
            <person name="De Vries R.P."/>
            <person name="Sukno S.A."/>
            <person name="Thon M.R."/>
        </authorList>
    </citation>
    <scope>NUCLEOTIDE SEQUENCE</scope>
    <source>
        <strain evidence="2">CBS 125086</strain>
    </source>
</reference>